<dbReference type="Proteomes" id="UP000075398">
    <property type="component" value="Unassembled WGS sequence"/>
</dbReference>
<organism evidence="2 3">
    <name type="scientific">Candidatus Methanofastidiosum methylothiophilum</name>
    <dbReference type="NCBI Taxonomy" id="1705564"/>
    <lineage>
        <taxon>Archaea</taxon>
        <taxon>Methanobacteriati</taxon>
        <taxon>Methanobacteriota</taxon>
        <taxon>Stenosarchaea group</taxon>
        <taxon>Candidatus Methanofastidiosia</taxon>
        <taxon>Candidatus Methanofastidiosales</taxon>
        <taxon>Candidatus Methanofastidiosaceae</taxon>
        <taxon>Candidatus Methanofastidiosum</taxon>
    </lineage>
</organism>
<keyword evidence="1" id="KW-0812">Transmembrane</keyword>
<keyword evidence="1" id="KW-0472">Membrane</keyword>
<dbReference type="AlphaFoldDB" id="A0A150J5Z4"/>
<proteinExistence type="predicted"/>
<name>A0A150J5Z4_9EURY</name>
<comment type="caution">
    <text evidence="2">The sequence shown here is derived from an EMBL/GenBank/DDBJ whole genome shotgun (WGS) entry which is preliminary data.</text>
</comment>
<keyword evidence="1" id="KW-1133">Transmembrane helix</keyword>
<evidence type="ECO:0000256" key="1">
    <source>
        <dbReference type="SAM" id="Phobius"/>
    </source>
</evidence>
<dbReference type="PROSITE" id="PS51257">
    <property type="entry name" value="PROKAR_LIPOPROTEIN"/>
    <property type="match status" value="1"/>
</dbReference>
<feature type="transmembrane region" description="Helical" evidence="1">
    <location>
        <begin position="14"/>
        <end position="36"/>
    </location>
</feature>
<reference evidence="2 3" key="1">
    <citation type="journal article" date="2016" name="ISME J.">
        <title>Chasing the elusive Euryarchaeota class WSA2: genomes reveal a uniquely fastidious methyl-reducing methanogen.</title>
        <authorList>
            <person name="Nobu M.K."/>
            <person name="Narihiro T."/>
            <person name="Kuroda K."/>
            <person name="Mei R."/>
            <person name="Liu W.T."/>
        </authorList>
    </citation>
    <scope>NUCLEOTIDE SEQUENCE [LARGE SCALE GENOMIC DNA]</scope>
    <source>
        <strain evidence="2">U1lsi0528_Bin055</strain>
    </source>
</reference>
<dbReference type="EMBL" id="LNGC01000019">
    <property type="protein sequence ID" value="KYC52630.1"/>
    <property type="molecule type" value="Genomic_DNA"/>
</dbReference>
<evidence type="ECO:0000313" key="2">
    <source>
        <dbReference type="EMBL" id="KYC52630.1"/>
    </source>
</evidence>
<sequence length="39" mass="4216">MKLLTKYENIQSTLTNTIILGCVFGALVFGCALIIATKI</sequence>
<evidence type="ECO:0000313" key="3">
    <source>
        <dbReference type="Proteomes" id="UP000075398"/>
    </source>
</evidence>
<protein>
    <submittedName>
        <fullName evidence="2">Uncharacterized protein</fullName>
    </submittedName>
</protein>
<gene>
    <name evidence="2" type="ORF">AMQ22_00680</name>
</gene>
<accession>A0A150J5Z4</accession>